<feature type="compositionally biased region" description="Low complexity" evidence="1">
    <location>
        <begin position="130"/>
        <end position="143"/>
    </location>
</feature>
<organism evidence="3 4">
    <name type="scientific">Tetrapyrgos nigripes</name>
    <dbReference type="NCBI Taxonomy" id="182062"/>
    <lineage>
        <taxon>Eukaryota</taxon>
        <taxon>Fungi</taxon>
        <taxon>Dikarya</taxon>
        <taxon>Basidiomycota</taxon>
        <taxon>Agaricomycotina</taxon>
        <taxon>Agaricomycetes</taxon>
        <taxon>Agaricomycetidae</taxon>
        <taxon>Agaricales</taxon>
        <taxon>Marasmiineae</taxon>
        <taxon>Marasmiaceae</taxon>
        <taxon>Tetrapyrgos</taxon>
    </lineage>
</organism>
<proteinExistence type="predicted"/>
<dbReference type="Proteomes" id="UP000559256">
    <property type="component" value="Unassembled WGS sequence"/>
</dbReference>
<dbReference type="Pfam" id="PF18759">
    <property type="entry name" value="Plavaka"/>
    <property type="match status" value="1"/>
</dbReference>
<dbReference type="InterPro" id="IPR013087">
    <property type="entry name" value="Znf_C2H2_type"/>
</dbReference>
<evidence type="ECO:0000313" key="3">
    <source>
        <dbReference type="EMBL" id="KAF5344482.1"/>
    </source>
</evidence>
<evidence type="ECO:0000256" key="1">
    <source>
        <dbReference type="SAM" id="MobiDB-lite"/>
    </source>
</evidence>
<gene>
    <name evidence="3" type="ORF">D9758_014136</name>
</gene>
<feature type="region of interest" description="Disordered" evidence="1">
    <location>
        <begin position="84"/>
        <end position="163"/>
    </location>
</feature>
<accession>A0A8H5CPT4</accession>
<feature type="compositionally biased region" description="Polar residues" evidence="1">
    <location>
        <begin position="85"/>
        <end position="121"/>
    </location>
</feature>
<dbReference type="InterPro" id="IPR041078">
    <property type="entry name" value="Plavaka"/>
</dbReference>
<sequence length="589" mass="66227">MCLTDPADFLAQGPQTSQFLISETQQLTLPSFNHNLLSLNMGRKSVNARNLCCPIPGCSNLYPAQNAITQHIRRDHNKGCRPVYQRSTVATSQTTTRNFPVSQSPEPETGSSRFSSPTSPIQFDHVTPRGNFSSNSSDGSDSFDGFDGEDTEGEDTEGEEGEDKGFYHIDMHPLLNGQPCDKNGNYLPKGTPPPPFLDPPNNDYSLYENRTAFELADLLFRCEEMSSGNIDDLLRIWAADSDGDLPFANKEDLYETIDNTEVGDIPWESFALSYCSDLGSSPEPWMTDKFEVHYRNPDLILRNQLGNRDFSDEIDVAPKKKFDKNGRVYENLMEEAKKIKAEIDRRIAAVPYFPRLRRFPQGRGFKQWTGDDLKALMKVYLPAISGLVPSQIVRALGAFLEFCYLIHRNIINQATLDAIDAAVSDFHRECTVFADLGVRDEETGFSLPRQHSLSHYCHLIEEFGAPNGLCSSITESKHIQAVKKPWRRSSRFEALGQMLTVNQRLDKLTAARVNFRSRGMLDGLLLETTDIIMGHLPPPDDEDDDGSDIDDRNIMGEVKLACCRIRTLPTKMEELAHCINVPQLPFLIN</sequence>
<keyword evidence="4" id="KW-1185">Reference proteome</keyword>
<reference evidence="3 4" key="1">
    <citation type="journal article" date="2020" name="ISME J.">
        <title>Uncovering the hidden diversity of litter-decomposition mechanisms in mushroom-forming fungi.</title>
        <authorList>
            <person name="Floudas D."/>
            <person name="Bentzer J."/>
            <person name="Ahren D."/>
            <person name="Johansson T."/>
            <person name="Persson P."/>
            <person name="Tunlid A."/>
        </authorList>
    </citation>
    <scope>NUCLEOTIDE SEQUENCE [LARGE SCALE GENOMIC DNA]</scope>
    <source>
        <strain evidence="3 4">CBS 291.85</strain>
    </source>
</reference>
<evidence type="ECO:0000313" key="4">
    <source>
        <dbReference type="Proteomes" id="UP000559256"/>
    </source>
</evidence>
<dbReference type="OrthoDB" id="3199698at2759"/>
<dbReference type="EMBL" id="JAACJM010000124">
    <property type="protein sequence ID" value="KAF5344482.1"/>
    <property type="molecule type" value="Genomic_DNA"/>
</dbReference>
<comment type="caution">
    <text evidence="3">The sequence shown here is derived from an EMBL/GenBank/DDBJ whole genome shotgun (WGS) entry which is preliminary data.</text>
</comment>
<feature type="domain" description="C2H2-type" evidence="2">
    <location>
        <begin position="53"/>
        <end position="76"/>
    </location>
</feature>
<feature type="compositionally biased region" description="Acidic residues" evidence="1">
    <location>
        <begin position="144"/>
        <end position="162"/>
    </location>
</feature>
<name>A0A8H5CPT4_9AGAR</name>
<evidence type="ECO:0000259" key="2">
    <source>
        <dbReference type="PROSITE" id="PS00028"/>
    </source>
</evidence>
<dbReference type="PROSITE" id="PS00028">
    <property type="entry name" value="ZINC_FINGER_C2H2_1"/>
    <property type="match status" value="1"/>
</dbReference>
<dbReference type="AlphaFoldDB" id="A0A8H5CPT4"/>
<protein>
    <recommendedName>
        <fullName evidence="2">C2H2-type domain-containing protein</fullName>
    </recommendedName>
</protein>